<dbReference type="GO" id="GO:0007204">
    <property type="term" value="P:positive regulation of cytosolic calcium ion concentration"/>
    <property type="evidence" value="ECO:0007669"/>
    <property type="project" value="TreeGrafter"/>
</dbReference>
<keyword evidence="3" id="KW-1003">Cell membrane</keyword>
<evidence type="ECO:0000256" key="2">
    <source>
        <dbReference type="ARBA" id="ARBA00004651"/>
    </source>
</evidence>
<evidence type="ECO:0000313" key="17">
    <source>
        <dbReference type="RefSeq" id="XP_007521678.2"/>
    </source>
</evidence>
<dbReference type="PANTHER" id="PTHR10489">
    <property type="entry name" value="CELL ADHESION MOLECULE"/>
    <property type="match status" value="1"/>
</dbReference>
<keyword evidence="4 13" id="KW-0812">Transmembrane</keyword>
<evidence type="ECO:0000256" key="14">
    <source>
        <dbReference type="SAM" id="Phobius"/>
    </source>
</evidence>
<keyword evidence="11" id="KW-0325">Glycoprotein</keyword>
<evidence type="ECO:0000313" key="16">
    <source>
        <dbReference type="Proteomes" id="UP001652624"/>
    </source>
</evidence>
<feature type="domain" description="G-protein coupled receptors family 1 profile" evidence="15">
    <location>
        <begin position="62"/>
        <end position="315"/>
    </location>
</feature>
<dbReference type="FunFam" id="1.20.1070.10:FF:000035">
    <property type="entry name" value="C-C chemokine receptor type 6"/>
    <property type="match status" value="1"/>
</dbReference>
<proteinExistence type="inferred from homology"/>
<dbReference type="CTD" id="1235"/>
<organism evidence="16 17">
    <name type="scientific">Erinaceus europaeus</name>
    <name type="common">Western European hedgehog</name>
    <dbReference type="NCBI Taxonomy" id="9365"/>
    <lineage>
        <taxon>Eukaryota</taxon>
        <taxon>Metazoa</taxon>
        <taxon>Chordata</taxon>
        <taxon>Craniata</taxon>
        <taxon>Vertebrata</taxon>
        <taxon>Euteleostomi</taxon>
        <taxon>Mammalia</taxon>
        <taxon>Eutheria</taxon>
        <taxon>Laurasiatheria</taxon>
        <taxon>Eulipotyphla</taxon>
        <taxon>Erinaceidae</taxon>
        <taxon>Erinaceinae</taxon>
        <taxon>Erinaceus</taxon>
    </lineage>
</organism>
<evidence type="ECO:0000256" key="11">
    <source>
        <dbReference type="ARBA" id="ARBA00023180"/>
    </source>
</evidence>
<dbReference type="FunCoup" id="A0A1S2ZMI9">
    <property type="interactions" value="222"/>
</dbReference>
<evidence type="ECO:0000256" key="9">
    <source>
        <dbReference type="ARBA" id="ARBA00023157"/>
    </source>
</evidence>
<gene>
    <name evidence="17 18" type="primary">CCR6</name>
</gene>
<evidence type="ECO:0000256" key="5">
    <source>
        <dbReference type="ARBA" id="ARBA00022753"/>
    </source>
</evidence>
<dbReference type="Pfam" id="PF00001">
    <property type="entry name" value="7tm_1"/>
    <property type="match status" value="1"/>
</dbReference>
<dbReference type="GO" id="GO:0019957">
    <property type="term" value="F:C-C chemokine binding"/>
    <property type="evidence" value="ECO:0007669"/>
    <property type="project" value="TreeGrafter"/>
</dbReference>
<comment type="similarity">
    <text evidence="13">Belongs to the G-protein coupled receptor 1 family.</text>
</comment>
<dbReference type="PANTHER" id="PTHR10489:SF611">
    <property type="entry name" value="C-C CHEMOKINE RECEPTOR TYPE 6"/>
    <property type="match status" value="1"/>
</dbReference>
<dbReference type="OrthoDB" id="9828427at2759"/>
<dbReference type="RefSeq" id="XP_060039889.1">
    <property type="nucleotide sequence ID" value="XM_060183906.1"/>
</dbReference>
<dbReference type="GO" id="GO:0019722">
    <property type="term" value="P:calcium-mediated signaling"/>
    <property type="evidence" value="ECO:0007669"/>
    <property type="project" value="TreeGrafter"/>
</dbReference>
<feature type="transmembrane region" description="Helical" evidence="14">
    <location>
        <begin position="82"/>
        <end position="103"/>
    </location>
</feature>
<dbReference type="InterPro" id="IPR017452">
    <property type="entry name" value="GPCR_Rhodpsn_7TM"/>
</dbReference>
<keyword evidence="7 13" id="KW-0297">G-protein coupled receptor</keyword>
<evidence type="ECO:0000313" key="18">
    <source>
        <dbReference type="RefSeq" id="XP_060039889.1"/>
    </source>
</evidence>
<feature type="transmembrane region" description="Helical" evidence="14">
    <location>
        <begin position="50"/>
        <end position="73"/>
    </location>
</feature>
<evidence type="ECO:0000259" key="15">
    <source>
        <dbReference type="PROSITE" id="PS50262"/>
    </source>
</evidence>
<keyword evidence="8 14" id="KW-0472">Membrane</keyword>
<feature type="transmembrane region" description="Helical" evidence="14">
    <location>
        <begin position="123"/>
        <end position="145"/>
    </location>
</feature>
<dbReference type="PROSITE" id="PS50262">
    <property type="entry name" value="G_PROTEIN_RECEP_F1_2"/>
    <property type="match status" value="1"/>
</dbReference>
<dbReference type="InterPro" id="IPR000355">
    <property type="entry name" value="Chemokine_rcpt"/>
</dbReference>
<evidence type="ECO:0000256" key="10">
    <source>
        <dbReference type="ARBA" id="ARBA00023170"/>
    </source>
</evidence>
<dbReference type="RefSeq" id="XP_007521678.2">
    <property type="nucleotide sequence ID" value="XM_007521616.2"/>
</dbReference>
<feature type="transmembrane region" description="Helical" evidence="14">
    <location>
        <begin position="252"/>
        <end position="274"/>
    </location>
</feature>
<keyword evidence="12 13" id="KW-0807">Transducer</keyword>
<sequence>MSWEAMNSTSSYATGGEDTTFTDYSYSEDPDGTVCSLESVRNFSRSFLPAAYGLICVSGLLGNLLVVATLAFYKKAKSMTDVYLLHMAVADVLFVLTLPFWAAEHALGEWALGDAGCRLVRGLYALNFHCGMLLLACVGLDRYVAVVQATRSFRLRARALAHRRPILAAVWTLALLLSAGAFAFHRSYPLGGRQVCELSLPAGWEPLRWKLLLLGLQLLGGFFLPLGVMGACYLCVVLSLLRSRNAKRRRAVRVVAAVVLVFLGCQVPYAAALLATAARLGAEGRSCPGEQRLALALTLTQALAFLHCCLNPLLYAFVGQRFRGHFLRAAKDLWCLRGASGTGAGAGPPCAWLHSDTAASRQNSEAADDASSFTM</sequence>
<evidence type="ECO:0000256" key="8">
    <source>
        <dbReference type="ARBA" id="ARBA00023136"/>
    </source>
</evidence>
<dbReference type="GeneID" id="103112218"/>
<keyword evidence="5" id="KW-0967">Endosome</keyword>
<feature type="transmembrane region" description="Helical" evidence="14">
    <location>
        <begin position="211"/>
        <end position="240"/>
    </location>
</feature>
<comment type="subcellular location">
    <subcellularLocation>
        <location evidence="2">Cell membrane</location>
        <topology evidence="2">Multi-pass membrane protein</topology>
    </subcellularLocation>
    <subcellularLocation>
        <location evidence="1">Early endosome</location>
    </subcellularLocation>
</comment>
<dbReference type="GO" id="GO:0060326">
    <property type="term" value="P:cell chemotaxis"/>
    <property type="evidence" value="ECO:0007669"/>
    <property type="project" value="TreeGrafter"/>
</dbReference>
<keyword evidence="9" id="KW-1015">Disulfide bond</keyword>
<dbReference type="PRINTS" id="PR00237">
    <property type="entry name" value="GPCRRHODOPSN"/>
</dbReference>
<reference evidence="17" key="1">
    <citation type="submission" date="2025-04" db="UniProtKB">
        <authorList>
            <consortium name="RefSeq"/>
        </authorList>
    </citation>
    <scope>IDENTIFICATION</scope>
</reference>
<dbReference type="GO" id="GO:0016493">
    <property type="term" value="F:C-C chemokine receptor activity"/>
    <property type="evidence" value="ECO:0007669"/>
    <property type="project" value="TreeGrafter"/>
</dbReference>
<dbReference type="InterPro" id="IPR000276">
    <property type="entry name" value="GPCR_Rhodpsn"/>
</dbReference>
<dbReference type="eggNOG" id="KOG3656">
    <property type="taxonomic scope" value="Eukaryota"/>
</dbReference>
<dbReference type="PRINTS" id="PR00645">
    <property type="entry name" value="CXCCHMKINER4"/>
</dbReference>
<name>A0A1S2ZMI9_ERIEU</name>
<accession>A0A1S2ZMI9</accession>
<dbReference type="PROSITE" id="PS00237">
    <property type="entry name" value="G_PROTEIN_RECEP_F1_1"/>
    <property type="match status" value="1"/>
</dbReference>
<dbReference type="InterPro" id="IPR001277">
    <property type="entry name" value="CXCR4/ACKR2"/>
</dbReference>
<evidence type="ECO:0000256" key="13">
    <source>
        <dbReference type="RuleBase" id="RU000688"/>
    </source>
</evidence>
<dbReference type="AlphaFoldDB" id="A0A1S2ZMI9"/>
<keyword evidence="16" id="KW-1185">Reference proteome</keyword>
<dbReference type="Gene3D" id="1.20.1070.10">
    <property type="entry name" value="Rhodopsin 7-helix transmembrane proteins"/>
    <property type="match status" value="1"/>
</dbReference>
<keyword evidence="6 14" id="KW-1133">Transmembrane helix</keyword>
<evidence type="ECO:0000256" key="4">
    <source>
        <dbReference type="ARBA" id="ARBA00022692"/>
    </source>
</evidence>
<keyword evidence="10 13" id="KW-0675">Receptor</keyword>
<dbReference type="InParanoid" id="A0A1S2ZMI9"/>
<protein>
    <submittedName>
        <fullName evidence="17 18">C-C chemokine receptor type 6</fullName>
    </submittedName>
</protein>
<feature type="transmembrane region" description="Helical" evidence="14">
    <location>
        <begin position="294"/>
        <end position="318"/>
    </location>
</feature>
<feature type="transmembrane region" description="Helical" evidence="14">
    <location>
        <begin position="166"/>
        <end position="184"/>
    </location>
</feature>
<dbReference type="PRINTS" id="PR00657">
    <property type="entry name" value="CCCHEMOKINER"/>
</dbReference>
<dbReference type="GO" id="GO:0005769">
    <property type="term" value="C:early endosome"/>
    <property type="evidence" value="ECO:0007669"/>
    <property type="project" value="UniProtKB-SubCell"/>
</dbReference>
<evidence type="ECO:0000256" key="1">
    <source>
        <dbReference type="ARBA" id="ARBA00004412"/>
    </source>
</evidence>
<evidence type="ECO:0000256" key="12">
    <source>
        <dbReference type="ARBA" id="ARBA00023224"/>
    </source>
</evidence>
<dbReference type="Proteomes" id="UP001652624">
    <property type="component" value="Unplaced"/>
</dbReference>
<evidence type="ECO:0000256" key="7">
    <source>
        <dbReference type="ARBA" id="ARBA00023040"/>
    </source>
</evidence>
<dbReference type="GO" id="GO:0009897">
    <property type="term" value="C:external side of plasma membrane"/>
    <property type="evidence" value="ECO:0007669"/>
    <property type="project" value="TreeGrafter"/>
</dbReference>
<evidence type="ECO:0000256" key="6">
    <source>
        <dbReference type="ARBA" id="ARBA00022989"/>
    </source>
</evidence>
<dbReference type="GO" id="GO:0006955">
    <property type="term" value="P:immune response"/>
    <property type="evidence" value="ECO:0007669"/>
    <property type="project" value="TreeGrafter"/>
</dbReference>
<dbReference type="InterPro" id="IPR050119">
    <property type="entry name" value="CCR1-9-like"/>
</dbReference>
<dbReference type="SUPFAM" id="SSF81321">
    <property type="entry name" value="Family A G protein-coupled receptor-like"/>
    <property type="match status" value="1"/>
</dbReference>
<evidence type="ECO:0000256" key="3">
    <source>
        <dbReference type="ARBA" id="ARBA00022475"/>
    </source>
</evidence>